<sequence>MASLRMSVGSVLNTVVSAASTVTTTLDTITTGVGMLSARVNVEATKQETDLKLELHDHIDVAISRHSMLKAERKLEERKFIDQSANHSKFFEEALDTYTKLLKGDKDKK</sequence>
<proteinExistence type="predicted"/>
<protein>
    <submittedName>
        <fullName evidence="1">Uncharacterized protein</fullName>
    </submittedName>
</protein>
<organism evidence="1 2">
    <name type="scientific">Alcaligenes phage vB_Af_QDWS595</name>
    <dbReference type="NCBI Taxonomy" id="2877946"/>
    <lineage>
        <taxon>Viruses</taxon>
        <taxon>Duplodnaviria</taxon>
        <taxon>Heunggongvirae</taxon>
        <taxon>Uroviricota</taxon>
        <taxon>Caudoviricetes</taxon>
        <taxon>Schitoviridae</taxon>
        <taxon>Petruschkyvirus</taxon>
        <taxon>Petruschkyvirus QDWS595</taxon>
    </lineage>
</organism>
<evidence type="ECO:0000313" key="2">
    <source>
        <dbReference type="Proteomes" id="UP000827952"/>
    </source>
</evidence>
<gene>
    <name evidence="1" type="ORF">vBAfaPQDWS595_01</name>
</gene>
<keyword evidence="2" id="KW-1185">Reference proteome</keyword>
<evidence type="ECO:0000313" key="1">
    <source>
        <dbReference type="EMBL" id="UCR75559.1"/>
    </source>
</evidence>
<dbReference type="Proteomes" id="UP000827952">
    <property type="component" value="Segment"/>
</dbReference>
<accession>A0AAE8Y296</accession>
<name>A0AAE8Y296_9CAUD</name>
<dbReference type="EMBL" id="OK149171">
    <property type="protein sequence ID" value="UCR75559.1"/>
    <property type="molecule type" value="Genomic_DNA"/>
</dbReference>
<reference evidence="1" key="1">
    <citation type="submission" date="2021-09" db="EMBL/GenBank/DDBJ databases">
        <title>Complete genome analysis of a novel Alcaligenes phage vB_Af_QDWS595.</title>
        <authorList>
            <person name="Jing Y."/>
            <person name="Wang J."/>
        </authorList>
    </citation>
    <scope>NUCLEOTIDE SEQUENCE</scope>
</reference>